<organism evidence="11 12">
    <name type="scientific">Shimia sagamensis</name>
    <dbReference type="NCBI Taxonomy" id="1566352"/>
    <lineage>
        <taxon>Bacteria</taxon>
        <taxon>Pseudomonadati</taxon>
        <taxon>Pseudomonadota</taxon>
        <taxon>Alphaproteobacteria</taxon>
        <taxon>Rhodobacterales</taxon>
        <taxon>Roseobacteraceae</taxon>
    </lineage>
</organism>
<accession>A0ABY1NEW8</accession>
<feature type="transmembrane region" description="Helical" evidence="6">
    <location>
        <begin position="36"/>
        <end position="54"/>
    </location>
</feature>
<evidence type="ECO:0000256" key="6">
    <source>
        <dbReference type="SAM" id="Phobius"/>
    </source>
</evidence>
<dbReference type="Pfam" id="PF00512">
    <property type="entry name" value="HisKA"/>
    <property type="match status" value="1"/>
</dbReference>
<dbReference type="InterPro" id="IPR004358">
    <property type="entry name" value="Sig_transdc_His_kin-like_C"/>
</dbReference>
<evidence type="ECO:0000256" key="4">
    <source>
        <dbReference type="ARBA" id="ARBA00023012"/>
    </source>
</evidence>
<evidence type="ECO:0000259" key="10">
    <source>
        <dbReference type="PROSITE" id="PS50113"/>
    </source>
</evidence>
<keyword evidence="11" id="KW-0808">Transferase</keyword>
<dbReference type="InterPro" id="IPR005467">
    <property type="entry name" value="His_kinase_dom"/>
</dbReference>
<comment type="catalytic activity">
    <reaction evidence="1">
        <text>ATP + protein L-histidine = ADP + protein N-phospho-L-histidine.</text>
        <dbReference type="EC" id="2.7.13.3"/>
    </reaction>
</comment>
<dbReference type="Gene3D" id="3.30.450.20">
    <property type="entry name" value="PAS domain"/>
    <property type="match status" value="1"/>
</dbReference>
<evidence type="ECO:0000313" key="11">
    <source>
        <dbReference type="EMBL" id="SMP07863.1"/>
    </source>
</evidence>
<dbReference type="Pfam" id="PF13426">
    <property type="entry name" value="PAS_9"/>
    <property type="match status" value="1"/>
</dbReference>
<dbReference type="PROSITE" id="PS50113">
    <property type="entry name" value="PAC"/>
    <property type="match status" value="1"/>
</dbReference>
<evidence type="ECO:0000256" key="2">
    <source>
        <dbReference type="ARBA" id="ARBA00012438"/>
    </source>
</evidence>
<evidence type="ECO:0000256" key="1">
    <source>
        <dbReference type="ARBA" id="ARBA00000085"/>
    </source>
</evidence>
<dbReference type="InterPro" id="IPR036890">
    <property type="entry name" value="HATPase_C_sf"/>
</dbReference>
<dbReference type="InterPro" id="IPR011006">
    <property type="entry name" value="CheY-like_superfamily"/>
</dbReference>
<sequence>MAAEIHELNRALEAFDQRNTPEGLLLRYARGRLRHFFARQSLSLFGALILAFTVSPLIGLAALSVSLFGELLDTYVLRRVKKQLQRGVSVKQVQYKTTVTAFAQAFGLSAFVAILWLAIPREAALLLCLAYLAAGAVNAVMALPFHRRAAVARLLVYGSTVVGLFIADFFVLHYQREQFFYNVAATLMVAYTMLPFVSYVTTGRLRDLRQQRRQIEQGLELAKANASLQERQREGRRLSSIAENAVDSIMMLDAQANTLWVNPAFTRKTGYKLSEVVGKHPTQYLHGLRSDPATLRRFTQAIKDGVAAHGENVNYTKIGAAFWVETNLSPVFDDRGNLEMVVCVDRDITLKKQREAELAEAKRAAEMGERAKTAFLATMSHEIRTPMNGIIGMSDLLSDAKLSSEEALYVQTIRHSSEALLTIINDILDFSKLQDGHLKISSIAFELQPCLDEVVNLMRPQAAAKGIPLIIETADNLPRTVWGDDGRLRQILVNVIGNAIKFTETGNVTVQVGTVKEGPDHGLEISVTDTGIGIAPDRIEHVFDQFAQADAATTRRFGGTGLGLAISRQLARMMGGDVIATSAVNVGSCFVIQVDFPSVNLPAKRVTDPDVMPDPTVFDGKTVLLAEDNRTNRFLVQKLLKDLPLTLVTAVNGKEAVEMVKEYQPEIVLMDMSMPVMDGLDATRFIRHQMSNQPHIIALTANAYRSDRQACLEAGMNGFLPKPVRRAELLRAIAHGLESRTTAARIG</sequence>
<dbReference type="PROSITE" id="PS50112">
    <property type="entry name" value="PAS"/>
    <property type="match status" value="1"/>
</dbReference>
<feature type="transmembrane region" description="Helical" evidence="6">
    <location>
        <begin position="154"/>
        <end position="173"/>
    </location>
</feature>
<keyword evidence="4" id="KW-0902">Two-component regulatory system</keyword>
<evidence type="ECO:0000256" key="5">
    <source>
        <dbReference type="PROSITE-ProRule" id="PRU00169"/>
    </source>
</evidence>
<dbReference type="PROSITE" id="PS50109">
    <property type="entry name" value="HIS_KIN"/>
    <property type="match status" value="1"/>
</dbReference>
<feature type="transmembrane region" description="Helical" evidence="6">
    <location>
        <begin position="179"/>
        <end position="202"/>
    </location>
</feature>
<feature type="domain" description="Response regulatory" evidence="8">
    <location>
        <begin position="622"/>
        <end position="737"/>
    </location>
</feature>
<dbReference type="SUPFAM" id="SSF52172">
    <property type="entry name" value="CheY-like"/>
    <property type="match status" value="1"/>
</dbReference>
<dbReference type="SMART" id="SM00388">
    <property type="entry name" value="HisKA"/>
    <property type="match status" value="1"/>
</dbReference>
<evidence type="ECO:0000259" key="9">
    <source>
        <dbReference type="PROSITE" id="PS50112"/>
    </source>
</evidence>
<dbReference type="Gene3D" id="3.30.565.10">
    <property type="entry name" value="Histidine kinase-like ATPase, C-terminal domain"/>
    <property type="match status" value="1"/>
</dbReference>
<dbReference type="PROSITE" id="PS50110">
    <property type="entry name" value="RESPONSE_REGULATORY"/>
    <property type="match status" value="1"/>
</dbReference>
<dbReference type="SMART" id="SM00387">
    <property type="entry name" value="HATPase_c"/>
    <property type="match status" value="1"/>
</dbReference>
<dbReference type="Proteomes" id="UP001157961">
    <property type="component" value="Unassembled WGS sequence"/>
</dbReference>
<dbReference type="Gene3D" id="3.40.50.2300">
    <property type="match status" value="1"/>
</dbReference>
<feature type="modified residue" description="4-aspartylphosphate" evidence="5">
    <location>
        <position position="671"/>
    </location>
</feature>
<dbReference type="SMART" id="SM00091">
    <property type="entry name" value="PAS"/>
    <property type="match status" value="1"/>
</dbReference>
<keyword evidence="12" id="KW-1185">Reference proteome</keyword>
<feature type="domain" description="PAS" evidence="9">
    <location>
        <begin position="234"/>
        <end position="286"/>
    </location>
</feature>
<dbReference type="InterPro" id="IPR035965">
    <property type="entry name" value="PAS-like_dom_sf"/>
</dbReference>
<evidence type="ECO:0000313" key="12">
    <source>
        <dbReference type="Proteomes" id="UP001157961"/>
    </source>
</evidence>
<feature type="transmembrane region" description="Helical" evidence="6">
    <location>
        <begin position="124"/>
        <end position="142"/>
    </location>
</feature>
<dbReference type="SUPFAM" id="SSF55785">
    <property type="entry name" value="PYP-like sensor domain (PAS domain)"/>
    <property type="match status" value="1"/>
</dbReference>
<dbReference type="Pfam" id="PF00072">
    <property type="entry name" value="Response_reg"/>
    <property type="match status" value="1"/>
</dbReference>
<feature type="domain" description="PAC" evidence="10">
    <location>
        <begin position="308"/>
        <end position="360"/>
    </location>
</feature>
<keyword evidence="6" id="KW-0812">Transmembrane</keyword>
<dbReference type="InterPro" id="IPR001789">
    <property type="entry name" value="Sig_transdc_resp-reg_receiver"/>
</dbReference>
<dbReference type="Pfam" id="PF02518">
    <property type="entry name" value="HATPase_c"/>
    <property type="match status" value="1"/>
</dbReference>
<keyword evidence="11" id="KW-0418">Kinase</keyword>
<comment type="caution">
    <text evidence="11">The sequence shown here is derived from an EMBL/GenBank/DDBJ whole genome shotgun (WGS) entry which is preliminary data.</text>
</comment>
<keyword evidence="6" id="KW-1133">Transmembrane helix</keyword>
<dbReference type="SUPFAM" id="SSF55874">
    <property type="entry name" value="ATPase domain of HSP90 chaperone/DNA topoisomerase II/histidine kinase"/>
    <property type="match status" value="1"/>
</dbReference>
<dbReference type="SMART" id="SM00448">
    <property type="entry name" value="REC"/>
    <property type="match status" value="1"/>
</dbReference>
<evidence type="ECO:0000259" key="7">
    <source>
        <dbReference type="PROSITE" id="PS50109"/>
    </source>
</evidence>
<feature type="domain" description="Histidine kinase" evidence="7">
    <location>
        <begin position="378"/>
        <end position="598"/>
    </location>
</feature>
<dbReference type="NCBIfam" id="TIGR00229">
    <property type="entry name" value="sensory_box"/>
    <property type="match status" value="1"/>
</dbReference>
<dbReference type="SUPFAM" id="SSF47384">
    <property type="entry name" value="Homodimeric domain of signal transducing histidine kinase"/>
    <property type="match status" value="1"/>
</dbReference>
<dbReference type="PANTHER" id="PTHR45339">
    <property type="entry name" value="HYBRID SIGNAL TRANSDUCTION HISTIDINE KINASE J"/>
    <property type="match status" value="1"/>
</dbReference>
<feature type="transmembrane region" description="Helical" evidence="6">
    <location>
        <begin position="98"/>
        <end position="118"/>
    </location>
</feature>
<dbReference type="InterPro" id="IPR036097">
    <property type="entry name" value="HisK_dim/P_sf"/>
</dbReference>
<dbReference type="EC" id="2.7.13.3" evidence="2"/>
<evidence type="ECO:0000256" key="3">
    <source>
        <dbReference type="ARBA" id="ARBA00022553"/>
    </source>
</evidence>
<dbReference type="PANTHER" id="PTHR45339:SF1">
    <property type="entry name" value="HYBRID SIGNAL TRANSDUCTION HISTIDINE KINASE J"/>
    <property type="match status" value="1"/>
</dbReference>
<dbReference type="SMART" id="SM00086">
    <property type="entry name" value="PAC"/>
    <property type="match status" value="1"/>
</dbReference>
<keyword evidence="6" id="KW-0472">Membrane</keyword>
<dbReference type="CDD" id="cd00130">
    <property type="entry name" value="PAS"/>
    <property type="match status" value="1"/>
</dbReference>
<dbReference type="InterPro" id="IPR003594">
    <property type="entry name" value="HATPase_dom"/>
</dbReference>
<dbReference type="PRINTS" id="PR00344">
    <property type="entry name" value="BCTRLSENSOR"/>
</dbReference>
<name>A0ABY1NEW8_9RHOB</name>
<evidence type="ECO:0000259" key="8">
    <source>
        <dbReference type="PROSITE" id="PS50110"/>
    </source>
</evidence>
<reference evidence="11 12" key="1">
    <citation type="submission" date="2017-05" db="EMBL/GenBank/DDBJ databases">
        <authorList>
            <person name="Varghese N."/>
            <person name="Submissions S."/>
        </authorList>
    </citation>
    <scope>NUCLEOTIDE SEQUENCE [LARGE SCALE GENOMIC DNA]</scope>
    <source>
        <strain evidence="11 12">DSM 29734</strain>
    </source>
</reference>
<proteinExistence type="predicted"/>
<dbReference type="Gene3D" id="1.10.287.130">
    <property type="match status" value="1"/>
</dbReference>
<dbReference type="EMBL" id="FXTY01000001">
    <property type="protein sequence ID" value="SMP07863.1"/>
    <property type="molecule type" value="Genomic_DNA"/>
</dbReference>
<dbReference type="GO" id="GO:0016301">
    <property type="term" value="F:kinase activity"/>
    <property type="evidence" value="ECO:0007669"/>
    <property type="project" value="UniProtKB-KW"/>
</dbReference>
<dbReference type="InterPro" id="IPR001610">
    <property type="entry name" value="PAC"/>
</dbReference>
<dbReference type="CDD" id="cd16922">
    <property type="entry name" value="HATPase_EvgS-ArcB-TorS-like"/>
    <property type="match status" value="1"/>
</dbReference>
<dbReference type="InterPro" id="IPR000014">
    <property type="entry name" value="PAS"/>
</dbReference>
<protein>
    <recommendedName>
        <fullName evidence="2">histidine kinase</fullName>
        <ecNumber evidence="2">2.7.13.3</ecNumber>
    </recommendedName>
</protein>
<dbReference type="CDD" id="cd00082">
    <property type="entry name" value="HisKA"/>
    <property type="match status" value="1"/>
</dbReference>
<dbReference type="InterPro" id="IPR000700">
    <property type="entry name" value="PAS-assoc_C"/>
</dbReference>
<dbReference type="CDD" id="cd17546">
    <property type="entry name" value="REC_hyHK_CKI1_RcsC-like"/>
    <property type="match status" value="1"/>
</dbReference>
<dbReference type="RefSeq" id="WP_283424646.1">
    <property type="nucleotide sequence ID" value="NZ_FXTY01000001.1"/>
</dbReference>
<gene>
    <name evidence="11" type="ORF">SAMN06265373_101812</name>
</gene>
<dbReference type="InterPro" id="IPR003661">
    <property type="entry name" value="HisK_dim/P_dom"/>
</dbReference>
<keyword evidence="3 5" id="KW-0597">Phosphoprotein</keyword>